<gene>
    <name evidence="1" type="ORF">F4820DRAFT_453459</name>
</gene>
<comment type="caution">
    <text evidence="1">The sequence shown here is derived from an EMBL/GenBank/DDBJ whole genome shotgun (WGS) entry which is preliminary data.</text>
</comment>
<proteinExistence type="predicted"/>
<evidence type="ECO:0000313" key="2">
    <source>
        <dbReference type="Proteomes" id="UP001497700"/>
    </source>
</evidence>
<name>A0ACB9YKJ7_9PEZI</name>
<dbReference type="EMBL" id="MU393609">
    <property type="protein sequence ID" value="KAI4859864.1"/>
    <property type="molecule type" value="Genomic_DNA"/>
</dbReference>
<organism evidence="1 2">
    <name type="scientific">Hypoxylon rubiginosum</name>
    <dbReference type="NCBI Taxonomy" id="110542"/>
    <lineage>
        <taxon>Eukaryota</taxon>
        <taxon>Fungi</taxon>
        <taxon>Dikarya</taxon>
        <taxon>Ascomycota</taxon>
        <taxon>Pezizomycotina</taxon>
        <taxon>Sordariomycetes</taxon>
        <taxon>Xylariomycetidae</taxon>
        <taxon>Xylariales</taxon>
        <taxon>Hypoxylaceae</taxon>
        <taxon>Hypoxylon</taxon>
    </lineage>
</organism>
<accession>A0ACB9YKJ7</accession>
<evidence type="ECO:0000313" key="1">
    <source>
        <dbReference type="EMBL" id="KAI4859864.1"/>
    </source>
</evidence>
<dbReference type="Proteomes" id="UP001497700">
    <property type="component" value="Unassembled WGS sequence"/>
</dbReference>
<keyword evidence="2" id="KW-1185">Reference proteome</keyword>
<sequence>MSGTQHTKHSIAPPVQRPSSSSLHIDDGQLYSPYARFADRHLATACRQIYIYPNVRHITFPLVYYTAAERTKDATSWPACYVAMAPHTAKPADFEESLAPKDSQLEILARLVNSHRTTPLSSFKDIDEMREASIQLEIWDKLEPEESAKNGNGNESGNGNGSRNGSGNAANGAVKGGASGKKGRGKN</sequence>
<protein>
    <submittedName>
        <fullName evidence="1">Uncharacterized protein</fullName>
    </submittedName>
</protein>
<reference evidence="1 2" key="1">
    <citation type="journal article" date="2022" name="New Phytol.">
        <title>Ecological generalism drives hyperdiversity of secondary metabolite gene clusters in xylarialean endophytes.</title>
        <authorList>
            <person name="Franco M.E.E."/>
            <person name="Wisecaver J.H."/>
            <person name="Arnold A.E."/>
            <person name="Ju Y.M."/>
            <person name="Slot J.C."/>
            <person name="Ahrendt S."/>
            <person name="Moore L.P."/>
            <person name="Eastman K.E."/>
            <person name="Scott K."/>
            <person name="Konkel Z."/>
            <person name="Mondo S.J."/>
            <person name="Kuo A."/>
            <person name="Hayes R.D."/>
            <person name="Haridas S."/>
            <person name="Andreopoulos B."/>
            <person name="Riley R."/>
            <person name="LaButti K."/>
            <person name="Pangilinan J."/>
            <person name="Lipzen A."/>
            <person name="Amirebrahimi M."/>
            <person name="Yan J."/>
            <person name="Adam C."/>
            <person name="Keymanesh K."/>
            <person name="Ng V."/>
            <person name="Louie K."/>
            <person name="Northen T."/>
            <person name="Drula E."/>
            <person name="Henrissat B."/>
            <person name="Hsieh H.M."/>
            <person name="Youens-Clark K."/>
            <person name="Lutzoni F."/>
            <person name="Miadlikowska J."/>
            <person name="Eastwood D.C."/>
            <person name="Hamelin R.C."/>
            <person name="Grigoriev I.V."/>
            <person name="U'Ren J.M."/>
        </authorList>
    </citation>
    <scope>NUCLEOTIDE SEQUENCE [LARGE SCALE GENOMIC DNA]</scope>
    <source>
        <strain evidence="1 2">CBS 119005</strain>
    </source>
</reference>